<name>A0A2Z6ETY6_9BURK</name>
<accession>A0A2Z6ETY6</accession>
<protein>
    <submittedName>
        <fullName evidence="1">Uncharacterized protein</fullName>
    </submittedName>
</protein>
<dbReference type="EMBL" id="AP018150">
    <property type="protein sequence ID" value="BBE08914.1"/>
    <property type="molecule type" value="Genomic_DNA"/>
</dbReference>
<dbReference type="InterPro" id="IPR000182">
    <property type="entry name" value="GNAT_dom"/>
</dbReference>
<dbReference type="PANTHER" id="PTHR43441">
    <property type="entry name" value="RIBOSOMAL-PROTEIN-SERINE ACETYLTRANSFERASE"/>
    <property type="match status" value="1"/>
</dbReference>
<dbReference type="AlphaFoldDB" id="A0A2Z6ETY6"/>
<dbReference type="Proteomes" id="UP000282597">
    <property type="component" value="Chromosome"/>
</dbReference>
<gene>
    <name evidence="1" type="ORF">MCB1EB_0753</name>
</gene>
<keyword evidence="2" id="KW-1185">Reference proteome</keyword>
<dbReference type="PANTHER" id="PTHR43441:SF2">
    <property type="entry name" value="FAMILY ACETYLTRANSFERASE, PUTATIVE (AFU_ORTHOLOGUE AFUA_7G00850)-RELATED"/>
    <property type="match status" value="1"/>
</dbReference>
<dbReference type="GO" id="GO:1990189">
    <property type="term" value="F:protein N-terminal-serine acetyltransferase activity"/>
    <property type="evidence" value="ECO:0007669"/>
    <property type="project" value="TreeGrafter"/>
</dbReference>
<dbReference type="InterPro" id="IPR016181">
    <property type="entry name" value="Acyl_CoA_acyltransferase"/>
</dbReference>
<sequence length="250" mass="28517">MSQFCPPEHFETTQMVAEPFQLRDAQQLFDNLLSDSRVTEYISHATHTAIEQTKLYIRLTSIAWNYGHAYIWALKDRELEQIVGLLEMRPTLPRIEFGLLTSQKPGMKRFRPAIEIFIKALRWASRQDGVYRMQVTCDPKGKSASFVERLGFVYEAYLTNWEARPARNPPVGDMLMFSMLHPFAQLTKLFEDESSATQSSATELILNNNVSKNIVTPEAIAPIAKDVLETEIFPSHSKFQPVTSGNSKTL</sequence>
<reference evidence="1 2" key="1">
    <citation type="journal article" date="2018" name="Microbes Environ.">
        <title>Comparative Genomic Insights into Endofungal Lifestyles of Two Bacterial Endosymbionts, Mycoavidus cysteinexigens and Burkholderia rhizoxinica.</title>
        <authorList>
            <person name="Sharmin D."/>
            <person name="Guo Y."/>
            <person name="Nishizawa T."/>
            <person name="Ohshima S."/>
            <person name="Sato Y."/>
            <person name="Takashima Y."/>
            <person name="Narisawa K."/>
            <person name="Ohta H."/>
        </authorList>
    </citation>
    <scope>NUCLEOTIDE SEQUENCE [LARGE SCALE GENOMIC DNA]</scope>
    <source>
        <strain evidence="1 2">B1-EB</strain>
    </source>
</reference>
<proteinExistence type="predicted"/>
<dbReference type="RefSeq" id="WP_045362844.1">
    <property type="nucleotide sequence ID" value="NZ_AP018150.1"/>
</dbReference>
<dbReference type="Gene3D" id="3.40.630.30">
    <property type="match status" value="1"/>
</dbReference>
<dbReference type="GO" id="GO:0005737">
    <property type="term" value="C:cytoplasm"/>
    <property type="evidence" value="ECO:0007669"/>
    <property type="project" value="TreeGrafter"/>
</dbReference>
<evidence type="ECO:0000313" key="2">
    <source>
        <dbReference type="Proteomes" id="UP000282597"/>
    </source>
</evidence>
<dbReference type="InterPro" id="IPR051908">
    <property type="entry name" value="Ribosomal_N-acetyltransferase"/>
</dbReference>
<evidence type="ECO:0000313" key="1">
    <source>
        <dbReference type="EMBL" id="BBE08914.1"/>
    </source>
</evidence>
<organism evidence="1 2">
    <name type="scientific">Mycoavidus cysteinexigens</name>
    <dbReference type="NCBI Taxonomy" id="1553431"/>
    <lineage>
        <taxon>Bacteria</taxon>
        <taxon>Pseudomonadati</taxon>
        <taxon>Pseudomonadota</taxon>
        <taxon>Betaproteobacteria</taxon>
        <taxon>Burkholderiales</taxon>
        <taxon>Burkholderiaceae</taxon>
        <taxon>Mycoavidus</taxon>
    </lineage>
</organism>
<dbReference type="SUPFAM" id="SSF55729">
    <property type="entry name" value="Acyl-CoA N-acyltransferases (Nat)"/>
    <property type="match status" value="1"/>
</dbReference>
<dbReference type="KEGG" id="mcys:MCB1EB_0753"/>
<dbReference type="GO" id="GO:0008999">
    <property type="term" value="F:protein-N-terminal-alanine acetyltransferase activity"/>
    <property type="evidence" value="ECO:0007669"/>
    <property type="project" value="TreeGrafter"/>
</dbReference>
<dbReference type="Pfam" id="PF13302">
    <property type="entry name" value="Acetyltransf_3"/>
    <property type="match status" value="1"/>
</dbReference>